<dbReference type="FunFam" id="3.70.10.10:FF:000001">
    <property type="entry name" value="Proliferating cell nuclear antigen"/>
    <property type="match status" value="1"/>
</dbReference>
<dbReference type="CDD" id="cd00577">
    <property type="entry name" value="PCNA"/>
    <property type="match status" value="1"/>
</dbReference>
<evidence type="ECO:0000259" key="9">
    <source>
        <dbReference type="Pfam" id="PF00705"/>
    </source>
</evidence>
<dbReference type="NCBIfam" id="TIGR00590">
    <property type="entry name" value="pcna"/>
    <property type="match status" value="1"/>
</dbReference>
<comment type="subcellular location">
    <subcellularLocation>
        <location evidence="1 7">Nucleus</location>
    </subcellularLocation>
</comment>
<dbReference type="GO" id="GO:0006298">
    <property type="term" value="P:mismatch repair"/>
    <property type="evidence" value="ECO:0007669"/>
    <property type="project" value="TreeGrafter"/>
</dbReference>
<dbReference type="Pfam" id="PF02747">
    <property type="entry name" value="PCNA_C"/>
    <property type="match status" value="1"/>
</dbReference>
<name>A0AAD5XMF4_9FUNG</name>
<dbReference type="Gene3D" id="3.10.150.10">
    <property type="entry name" value="DNA Polymerase III, subunit A, domain 2"/>
    <property type="match status" value="2"/>
</dbReference>
<comment type="similarity">
    <text evidence="2 8">Belongs to the PCNA family.</text>
</comment>
<dbReference type="EMBL" id="JADGJQ010000099">
    <property type="protein sequence ID" value="KAJ3170080.1"/>
    <property type="molecule type" value="Genomic_DNA"/>
</dbReference>
<keyword evidence="5 7" id="KW-0539">Nucleus</keyword>
<dbReference type="InterPro" id="IPR022649">
    <property type="entry name" value="Pr_cel_nuc_antig_C"/>
</dbReference>
<proteinExistence type="inferred from homology"/>
<dbReference type="PRINTS" id="PR00339">
    <property type="entry name" value="PCNACYCLIN"/>
</dbReference>
<dbReference type="InterPro" id="IPR000730">
    <property type="entry name" value="Pr_cel_nuc_antig"/>
</dbReference>
<organism evidence="11 12">
    <name type="scientific">Geranomyces variabilis</name>
    <dbReference type="NCBI Taxonomy" id="109894"/>
    <lineage>
        <taxon>Eukaryota</taxon>
        <taxon>Fungi</taxon>
        <taxon>Fungi incertae sedis</taxon>
        <taxon>Chytridiomycota</taxon>
        <taxon>Chytridiomycota incertae sedis</taxon>
        <taxon>Chytridiomycetes</taxon>
        <taxon>Spizellomycetales</taxon>
        <taxon>Powellomycetaceae</taxon>
        <taxon>Geranomyces</taxon>
    </lineage>
</organism>
<dbReference type="HAMAP" id="MF_00317">
    <property type="entry name" value="DNApol_clamp_arch"/>
    <property type="match status" value="1"/>
</dbReference>
<evidence type="ECO:0000256" key="4">
    <source>
        <dbReference type="ARBA" id="ARBA00023125"/>
    </source>
</evidence>
<comment type="caution">
    <text evidence="11">The sequence shown here is derived from an EMBL/GenBank/DDBJ whole genome shotgun (WGS) entry which is preliminary data.</text>
</comment>
<dbReference type="AlphaFoldDB" id="A0AAD5XMF4"/>
<comment type="function">
    <text evidence="7">This protein is an auxiliary protein of DNA polymerase delta and is involved in the control of eukaryotic DNA replication by increasing the polymerase's processivity during elongation of the leading strand.</text>
</comment>
<dbReference type="PANTHER" id="PTHR11352">
    <property type="entry name" value="PROLIFERATING CELL NUCLEAR ANTIGEN"/>
    <property type="match status" value="1"/>
</dbReference>
<dbReference type="GO" id="GO:0003677">
    <property type="term" value="F:DNA binding"/>
    <property type="evidence" value="ECO:0007669"/>
    <property type="project" value="UniProtKB-KW"/>
</dbReference>
<evidence type="ECO:0000256" key="2">
    <source>
        <dbReference type="ARBA" id="ARBA00010462"/>
    </source>
</evidence>
<evidence type="ECO:0000256" key="3">
    <source>
        <dbReference type="ARBA" id="ARBA00022705"/>
    </source>
</evidence>
<dbReference type="GO" id="GO:0019985">
    <property type="term" value="P:translesion synthesis"/>
    <property type="evidence" value="ECO:0007669"/>
    <property type="project" value="TreeGrafter"/>
</dbReference>
<sequence>MLEARLAKASILKKLLDAIKELVTDANFDCTDSGISLQAMDNSHVALVSLLLRASGFDHFRCDRNHALGISLASLGKVLKCAGNDDTLTIKSEEDGDILQLVFESPNVDRVSEYDLKLMDIDSEHLGIPDTAYDAVVKMPSGEFQRICRDLSVLSESVAIDVDKEGVKFSAVGEIGSGAIKIKQGAAVDDDGAVTTVEMSQPVSLTFSLKYLNNFAKATPLSDTVSLNMSADVPLLVEYKCSEIGYIRYYLAPKIGDDN</sequence>
<gene>
    <name evidence="11" type="ORF">HDU87_008855</name>
</gene>
<evidence type="ECO:0000313" key="12">
    <source>
        <dbReference type="Proteomes" id="UP001212152"/>
    </source>
</evidence>
<evidence type="ECO:0000256" key="5">
    <source>
        <dbReference type="ARBA" id="ARBA00023242"/>
    </source>
</evidence>
<feature type="domain" description="Proliferating cell nuclear antigen PCNA N-terminal" evidence="9">
    <location>
        <begin position="1"/>
        <end position="123"/>
    </location>
</feature>
<dbReference type="FunFam" id="3.10.150.10:FF:000006">
    <property type="entry name" value="Proliferating cell nuclear antigen"/>
    <property type="match status" value="1"/>
</dbReference>
<keyword evidence="3 8" id="KW-0235">DNA replication</keyword>
<reference evidence="11" key="1">
    <citation type="submission" date="2020-05" db="EMBL/GenBank/DDBJ databases">
        <title>Phylogenomic resolution of chytrid fungi.</title>
        <authorList>
            <person name="Stajich J.E."/>
            <person name="Amses K."/>
            <person name="Simmons R."/>
            <person name="Seto K."/>
            <person name="Myers J."/>
            <person name="Bonds A."/>
            <person name="Quandt C.A."/>
            <person name="Barry K."/>
            <person name="Liu P."/>
            <person name="Grigoriev I."/>
            <person name="Longcore J.E."/>
            <person name="James T.Y."/>
        </authorList>
    </citation>
    <scope>NUCLEOTIDE SEQUENCE</scope>
    <source>
        <strain evidence="11">JEL0379</strain>
    </source>
</reference>
<evidence type="ECO:0000256" key="1">
    <source>
        <dbReference type="ARBA" id="ARBA00004123"/>
    </source>
</evidence>
<dbReference type="PANTHER" id="PTHR11352:SF0">
    <property type="entry name" value="PROLIFERATING CELL NUCLEAR ANTIGEN"/>
    <property type="match status" value="1"/>
</dbReference>
<evidence type="ECO:0000313" key="11">
    <source>
        <dbReference type="EMBL" id="KAJ3170080.1"/>
    </source>
</evidence>
<dbReference type="GO" id="GO:0030337">
    <property type="term" value="F:DNA polymerase processivity factor activity"/>
    <property type="evidence" value="ECO:0007669"/>
    <property type="project" value="InterPro"/>
</dbReference>
<dbReference type="InterPro" id="IPR022659">
    <property type="entry name" value="Pr_cel_nuc_antig_CS"/>
</dbReference>
<dbReference type="GO" id="GO:0006275">
    <property type="term" value="P:regulation of DNA replication"/>
    <property type="evidence" value="ECO:0007669"/>
    <property type="project" value="InterPro"/>
</dbReference>
<evidence type="ECO:0000256" key="7">
    <source>
        <dbReference type="RuleBase" id="RU000641"/>
    </source>
</evidence>
<keyword evidence="12" id="KW-1185">Reference proteome</keyword>
<evidence type="ECO:0000259" key="10">
    <source>
        <dbReference type="Pfam" id="PF02747"/>
    </source>
</evidence>
<evidence type="ECO:0000256" key="6">
    <source>
        <dbReference type="ARBA" id="ARBA00054163"/>
    </source>
</evidence>
<accession>A0AAD5XMF4</accession>
<dbReference type="GO" id="GO:0043626">
    <property type="term" value="C:PCNA complex"/>
    <property type="evidence" value="ECO:0007669"/>
    <property type="project" value="UniProtKB-ARBA"/>
</dbReference>
<keyword evidence="4 8" id="KW-0238">DNA-binding</keyword>
<feature type="domain" description="Proliferating cell nuclear antigen PCNA C-terminal" evidence="10">
    <location>
        <begin position="127"/>
        <end position="254"/>
    </location>
</feature>
<protein>
    <recommendedName>
        <fullName evidence="7">DNA sliding clamp PCNA</fullName>
    </recommendedName>
</protein>
<dbReference type="InterPro" id="IPR046938">
    <property type="entry name" value="DNA_clamp_sf"/>
</dbReference>
<dbReference type="PROSITE" id="PS01251">
    <property type="entry name" value="PCNA_1"/>
    <property type="match status" value="1"/>
</dbReference>
<dbReference type="SUPFAM" id="SSF55979">
    <property type="entry name" value="DNA clamp"/>
    <property type="match status" value="2"/>
</dbReference>
<dbReference type="PROSITE" id="PS00293">
    <property type="entry name" value="PCNA_2"/>
    <property type="match status" value="1"/>
</dbReference>
<dbReference type="Proteomes" id="UP001212152">
    <property type="component" value="Unassembled WGS sequence"/>
</dbReference>
<dbReference type="InterPro" id="IPR022648">
    <property type="entry name" value="Pr_cel_nuc_antig_N"/>
</dbReference>
<dbReference type="GO" id="GO:0006272">
    <property type="term" value="P:leading strand elongation"/>
    <property type="evidence" value="ECO:0007669"/>
    <property type="project" value="TreeGrafter"/>
</dbReference>
<dbReference type="FunFam" id="3.10.150.10:FF:000008">
    <property type="entry name" value="Proliferating cell nuclear antigen"/>
    <property type="match status" value="1"/>
</dbReference>
<dbReference type="Pfam" id="PF00705">
    <property type="entry name" value="PCNA_N"/>
    <property type="match status" value="1"/>
</dbReference>
<comment type="function">
    <text evidence="6">This protein is an auxiliary protein of DNA polymerase delta and is involved in the control of eukaryotic DNA replication by increasing the polymerase's processibility during elongation of the leading strand. Involved in DNA repair.</text>
</comment>
<evidence type="ECO:0000256" key="8">
    <source>
        <dbReference type="RuleBase" id="RU003671"/>
    </source>
</evidence>